<evidence type="ECO:0000259" key="1">
    <source>
        <dbReference type="SMART" id="SM00228"/>
    </source>
</evidence>
<dbReference type="InterPro" id="IPR040756">
    <property type="entry name" value="Peptidase_M61_N"/>
</dbReference>
<dbReference type="InterPro" id="IPR001478">
    <property type="entry name" value="PDZ"/>
</dbReference>
<dbReference type="InterPro" id="IPR007963">
    <property type="entry name" value="Peptidase_M61_catalytic"/>
</dbReference>
<dbReference type="SMART" id="SM00228">
    <property type="entry name" value="PDZ"/>
    <property type="match status" value="1"/>
</dbReference>
<dbReference type="Gene3D" id="1.10.390.10">
    <property type="entry name" value="Neutral Protease Domain 2"/>
    <property type="match status" value="1"/>
</dbReference>
<name>Q7U6S7_PARMW</name>
<dbReference type="InterPro" id="IPR036034">
    <property type="entry name" value="PDZ_sf"/>
</dbReference>
<dbReference type="Pfam" id="PF05299">
    <property type="entry name" value="Peptidase_M61"/>
    <property type="match status" value="1"/>
</dbReference>
<organism evidence="2 3">
    <name type="scientific">Parasynechococcus marenigrum (strain WH8102)</name>
    <dbReference type="NCBI Taxonomy" id="84588"/>
    <lineage>
        <taxon>Bacteria</taxon>
        <taxon>Bacillati</taxon>
        <taxon>Cyanobacteriota</taxon>
        <taxon>Cyanophyceae</taxon>
        <taxon>Synechococcales</taxon>
        <taxon>Prochlorococcaceae</taxon>
        <taxon>Parasynechococcus</taxon>
        <taxon>Parasynechococcus marenigrum</taxon>
    </lineage>
</organism>
<dbReference type="Proteomes" id="UP000001422">
    <property type="component" value="Chromosome"/>
</dbReference>
<evidence type="ECO:0000313" key="3">
    <source>
        <dbReference type="Proteomes" id="UP000001422"/>
    </source>
</evidence>
<dbReference type="HOGENOM" id="CLU_022755_0_1_3"/>
<dbReference type="PIRSF" id="PIRSF016493">
    <property type="entry name" value="Glycyl_aminpptds"/>
    <property type="match status" value="1"/>
</dbReference>
<feature type="domain" description="PDZ" evidence="1">
    <location>
        <begin position="459"/>
        <end position="526"/>
    </location>
</feature>
<dbReference type="AlphaFoldDB" id="Q7U6S7"/>
<dbReference type="EMBL" id="BX569692">
    <property type="protein sequence ID" value="CAE07774.1"/>
    <property type="molecule type" value="Genomic_DNA"/>
</dbReference>
<sequence>MNGDVHVHLDLVQPEEQRIRVTMRWTGSTSRQILQFPLWTPGSYTIRDPVQHLHSLQLTAATGVVTLRRLAPHQWLVDDLDPGPLCLTYVVEARDLTVRTAFVDPEFASFSLAAVVMELDGCRWTPHRLTVNSADAWQVHCPLPSDGGGWRAADFDNLLDSPVQAGLFDSQLFRVQEHQHELLLMGDPPGGWPTTLKADVERVCEATCRLMGTPPPAGDRYQLVIQMLDSGYGGLEHDHSAVLQFNWSALAKPDGYRQLLQLVGHEYLHQWNVRRLRPREFRPYDYGHPVVSEGLWFAEGITSYFDLVLPLLAGCSDRSTLLKDLSEELSRVLMAPGRRVQSLAASAQEAWVKLYKATAVSADSQISYYRLGAATAFCLDVRLRQRDSSLAEQLRALWMTHGTVGRGFVREDLTVLLKAIDPGLADDLDRWLDSADSLPLQDTAALIGARFDPVPLAEPDHGLTLADVNGRVVVKRVALDSPGRAAALVPGDELIAVDGRRVNASADLPLLLSVDRPAVFTYARRGCLATTQLCAVQGVERWCLSWEPAASSEQLFLRDRWFRFL</sequence>
<accession>Q7U6S7</accession>
<dbReference type="SUPFAM" id="SSF50156">
    <property type="entry name" value="PDZ domain-like"/>
    <property type="match status" value="1"/>
</dbReference>
<dbReference type="SUPFAM" id="SSF55486">
    <property type="entry name" value="Metalloproteases ('zincins'), catalytic domain"/>
    <property type="match status" value="1"/>
</dbReference>
<dbReference type="InterPro" id="IPR024191">
    <property type="entry name" value="Peptidase_M61"/>
</dbReference>
<proteinExistence type="predicted"/>
<dbReference type="STRING" id="84588.SYNW1259"/>
<protein>
    <recommendedName>
        <fullName evidence="1">PDZ domain-containing protein</fullName>
    </recommendedName>
</protein>
<evidence type="ECO:0000313" key="2">
    <source>
        <dbReference type="EMBL" id="CAE07774.1"/>
    </source>
</evidence>
<dbReference type="Pfam" id="PF17899">
    <property type="entry name" value="Peptidase_M61_N"/>
    <property type="match status" value="1"/>
</dbReference>
<dbReference type="InterPro" id="IPR027268">
    <property type="entry name" value="Peptidase_M4/M1_CTD_sf"/>
</dbReference>
<reference evidence="2 3" key="1">
    <citation type="journal article" date="2003" name="Nature">
        <title>The genome of a motile marine Synechococcus.</title>
        <authorList>
            <person name="Palenik B."/>
            <person name="Brahamsha B."/>
            <person name="Larimer F."/>
            <person name="Land M."/>
            <person name="Hauser L."/>
            <person name="Chain P."/>
            <person name="Lamerdin J."/>
            <person name="Regala W."/>
            <person name="Allen E.A."/>
            <person name="McCarren J."/>
            <person name="Paulsen I."/>
            <person name="Dufresne A."/>
            <person name="Partensky F."/>
            <person name="Webb E."/>
            <person name="Waterbury J."/>
        </authorList>
    </citation>
    <scope>NUCLEOTIDE SEQUENCE [LARGE SCALE GENOMIC DNA]</scope>
    <source>
        <strain evidence="2 3">WH8102</strain>
    </source>
</reference>
<dbReference type="eggNOG" id="COG3975">
    <property type="taxonomic scope" value="Bacteria"/>
</dbReference>
<keyword evidence="3" id="KW-1185">Reference proteome</keyword>
<dbReference type="Gene3D" id="2.60.40.3650">
    <property type="match status" value="1"/>
</dbReference>
<dbReference type="Gene3D" id="2.30.42.10">
    <property type="match status" value="1"/>
</dbReference>
<dbReference type="RefSeq" id="WP_011128123.1">
    <property type="nucleotide sequence ID" value="NC_005070.1"/>
</dbReference>
<dbReference type="KEGG" id="syw:SYNW1259"/>
<gene>
    <name evidence="2" type="ordered locus">SYNW1259</name>
</gene>